<dbReference type="PANTHER" id="PTHR14969">
    <property type="entry name" value="SPHINGOSINE-1-PHOSPHATE PHOSPHOHYDROLASE"/>
    <property type="match status" value="1"/>
</dbReference>
<dbReference type="Gene3D" id="1.20.144.10">
    <property type="entry name" value="Phosphatidic acid phosphatase type 2/haloperoxidase"/>
    <property type="match status" value="2"/>
</dbReference>
<name>A0A1G9UAX8_9ACTO</name>
<feature type="domain" description="Phosphatidic acid phosphatase type 2/haloperoxidase" evidence="3">
    <location>
        <begin position="110"/>
        <end position="225"/>
    </location>
</feature>
<sequence>MTATGAAQGGFIDSCPMQQTIAAPQRDLRPLLALVATAAIGVFAWLAVSTEFGHSLAAYDPAVTTWTVRMRHGLVTAVAWPLTHLGGTLGLTLLTLAVCALLLLRGRREHALVLAGAMIGSSSLTVLLKLVFARSRPAASLLLGEPASSWAFPSGHAFNTGVFAGVLAGFVLFSTTAPARKVLAATAACAAIVLVGLSRIYLAYHWLTDVLAGWSIALAWLCVVGVIVLTVRRRPRMLPAGGGPRAPAAGSGRPRDQA</sequence>
<proteinExistence type="predicted"/>
<evidence type="ECO:0000313" key="4">
    <source>
        <dbReference type="EMBL" id="SDM57079.1"/>
    </source>
</evidence>
<keyword evidence="2" id="KW-0472">Membrane</keyword>
<evidence type="ECO:0000259" key="3">
    <source>
        <dbReference type="SMART" id="SM00014"/>
    </source>
</evidence>
<evidence type="ECO:0000313" key="5">
    <source>
        <dbReference type="Proteomes" id="UP000199671"/>
    </source>
</evidence>
<accession>A0A1G9UAX8</accession>
<organism evidence="4 5">
    <name type="scientific">Actinomyces ruminicola</name>
    <dbReference type="NCBI Taxonomy" id="332524"/>
    <lineage>
        <taxon>Bacteria</taxon>
        <taxon>Bacillati</taxon>
        <taxon>Actinomycetota</taxon>
        <taxon>Actinomycetes</taxon>
        <taxon>Actinomycetales</taxon>
        <taxon>Actinomycetaceae</taxon>
        <taxon>Actinomyces</taxon>
    </lineage>
</organism>
<feature type="transmembrane region" description="Helical" evidence="2">
    <location>
        <begin position="182"/>
        <end position="204"/>
    </location>
</feature>
<gene>
    <name evidence="4" type="ORF">SAMN04487766_10428</name>
</gene>
<dbReference type="InterPro" id="IPR000326">
    <property type="entry name" value="PAP2/HPO"/>
</dbReference>
<feature type="transmembrane region" description="Helical" evidence="2">
    <location>
        <begin position="152"/>
        <end position="173"/>
    </location>
</feature>
<feature type="transmembrane region" description="Helical" evidence="2">
    <location>
        <begin position="111"/>
        <end position="132"/>
    </location>
</feature>
<dbReference type="Proteomes" id="UP000199671">
    <property type="component" value="Unassembled WGS sequence"/>
</dbReference>
<dbReference type="Pfam" id="PF01569">
    <property type="entry name" value="PAP2"/>
    <property type="match status" value="1"/>
</dbReference>
<reference evidence="4 5" key="1">
    <citation type="submission" date="2016-10" db="EMBL/GenBank/DDBJ databases">
        <authorList>
            <person name="de Groot N.N."/>
        </authorList>
    </citation>
    <scope>NUCLEOTIDE SEQUENCE [LARGE SCALE GENOMIC DNA]</scope>
    <source>
        <strain evidence="4 5">KPR-7B</strain>
    </source>
</reference>
<dbReference type="SMART" id="SM00014">
    <property type="entry name" value="acidPPc"/>
    <property type="match status" value="1"/>
</dbReference>
<evidence type="ECO:0000256" key="1">
    <source>
        <dbReference type="SAM" id="MobiDB-lite"/>
    </source>
</evidence>
<dbReference type="PANTHER" id="PTHR14969:SF13">
    <property type="entry name" value="AT30094P"/>
    <property type="match status" value="1"/>
</dbReference>
<feature type="region of interest" description="Disordered" evidence="1">
    <location>
        <begin position="239"/>
        <end position="258"/>
    </location>
</feature>
<feature type="transmembrane region" description="Helical" evidence="2">
    <location>
        <begin position="78"/>
        <end position="104"/>
    </location>
</feature>
<evidence type="ECO:0000256" key="2">
    <source>
        <dbReference type="SAM" id="Phobius"/>
    </source>
</evidence>
<protein>
    <submittedName>
        <fullName evidence="4">Undecaprenyl-diphosphatase</fullName>
    </submittedName>
</protein>
<dbReference type="CDD" id="cd03392">
    <property type="entry name" value="PAP2_like_2"/>
    <property type="match status" value="1"/>
</dbReference>
<feature type="transmembrane region" description="Helical" evidence="2">
    <location>
        <begin position="31"/>
        <end position="48"/>
    </location>
</feature>
<keyword evidence="2" id="KW-0812">Transmembrane</keyword>
<dbReference type="AlphaFoldDB" id="A0A1G9UAX8"/>
<feature type="transmembrane region" description="Helical" evidence="2">
    <location>
        <begin position="210"/>
        <end position="231"/>
    </location>
</feature>
<dbReference type="SUPFAM" id="SSF48317">
    <property type="entry name" value="Acid phosphatase/Vanadium-dependent haloperoxidase"/>
    <property type="match status" value="1"/>
</dbReference>
<dbReference type="EMBL" id="FNHU01000004">
    <property type="protein sequence ID" value="SDM57079.1"/>
    <property type="molecule type" value="Genomic_DNA"/>
</dbReference>
<keyword evidence="2" id="KW-1133">Transmembrane helix</keyword>
<dbReference type="InterPro" id="IPR036938">
    <property type="entry name" value="PAP2/HPO_sf"/>
</dbReference>